<organism evidence="1">
    <name type="scientific">Myoviridae sp. ctoNH1</name>
    <dbReference type="NCBI Taxonomy" id="2826695"/>
    <lineage>
        <taxon>Viruses</taxon>
        <taxon>Duplodnaviria</taxon>
        <taxon>Heunggongvirae</taxon>
        <taxon>Uroviricota</taxon>
        <taxon>Caudoviricetes</taxon>
    </lineage>
</organism>
<evidence type="ECO:0000313" key="1">
    <source>
        <dbReference type="EMBL" id="DAE21854.1"/>
    </source>
</evidence>
<name>A0A8S5QRN1_9CAUD</name>
<reference evidence="1" key="1">
    <citation type="journal article" date="2021" name="Proc. Natl. Acad. Sci. U.S.A.">
        <title>A Catalog of Tens of Thousands of Viruses from Human Metagenomes Reveals Hidden Associations with Chronic Diseases.</title>
        <authorList>
            <person name="Tisza M.J."/>
            <person name="Buck C.B."/>
        </authorList>
    </citation>
    <scope>NUCLEOTIDE SEQUENCE</scope>
    <source>
        <strain evidence="1">CtoNH1</strain>
    </source>
</reference>
<proteinExistence type="predicted"/>
<protein>
    <submittedName>
        <fullName evidence="1">Uncharacterized protein</fullName>
    </submittedName>
</protein>
<dbReference type="EMBL" id="BK015718">
    <property type="protein sequence ID" value="DAE21854.1"/>
    <property type="molecule type" value="Genomic_DNA"/>
</dbReference>
<sequence>MSKILKTANAVNDLPGGCKLPAYQFWNDMHNRCYSTKLLKRRPTYVGTSVSDEWKKLSNFNDYFNEYYQYGFQLDKDLILMGNRIYCPEYAVFVPSYVNIAVVNKKAVGLLGAFNSGKRYRSLISIDNKLTHLGTFDTAYEAHNAWRQQKVVVLNNVAKRYKSEAIKYDSRVYDALVMRSDLINDDIKNNRVTCKF</sequence>
<accession>A0A8S5QRN1</accession>